<dbReference type="eggNOG" id="KOG0045">
    <property type="taxonomic scope" value="Eukaryota"/>
</dbReference>
<protein>
    <recommendedName>
        <fullName evidence="7">Calpain catalytic domain-containing protein</fullName>
    </recommendedName>
</protein>
<gene>
    <name evidence="8" type="ORF">THAOC_09274</name>
</gene>
<organism evidence="8 9">
    <name type="scientific">Thalassiosira oceanica</name>
    <name type="common">Marine diatom</name>
    <dbReference type="NCBI Taxonomy" id="159749"/>
    <lineage>
        <taxon>Eukaryota</taxon>
        <taxon>Sar</taxon>
        <taxon>Stramenopiles</taxon>
        <taxon>Ochrophyta</taxon>
        <taxon>Bacillariophyta</taxon>
        <taxon>Coscinodiscophyceae</taxon>
        <taxon>Thalassiosirophycidae</taxon>
        <taxon>Thalassiosirales</taxon>
        <taxon>Thalassiosiraceae</taxon>
        <taxon>Thalassiosira</taxon>
    </lineage>
</organism>
<dbReference type="SMART" id="SM00230">
    <property type="entry name" value="CysPc"/>
    <property type="match status" value="1"/>
</dbReference>
<evidence type="ECO:0000256" key="6">
    <source>
        <dbReference type="SAM" id="MobiDB-lite"/>
    </source>
</evidence>
<dbReference type="GO" id="GO:0004198">
    <property type="term" value="F:calcium-dependent cysteine-type endopeptidase activity"/>
    <property type="evidence" value="ECO:0007669"/>
    <property type="project" value="InterPro"/>
</dbReference>
<evidence type="ECO:0000256" key="5">
    <source>
        <dbReference type="PROSITE-ProRule" id="PRU00239"/>
    </source>
</evidence>
<feature type="region of interest" description="Disordered" evidence="6">
    <location>
        <begin position="123"/>
        <end position="152"/>
    </location>
</feature>
<dbReference type="PANTHER" id="PTHR10183">
    <property type="entry name" value="CALPAIN"/>
    <property type="match status" value="1"/>
</dbReference>
<evidence type="ECO:0000256" key="3">
    <source>
        <dbReference type="ARBA" id="ARBA00022801"/>
    </source>
</evidence>
<dbReference type="EMBL" id="AGNL01010024">
    <property type="protein sequence ID" value="EJK69468.1"/>
    <property type="molecule type" value="Genomic_DNA"/>
</dbReference>
<evidence type="ECO:0000256" key="4">
    <source>
        <dbReference type="ARBA" id="ARBA00022807"/>
    </source>
</evidence>
<keyword evidence="3" id="KW-0378">Hydrolase</keyword>
<dbReference type="InterPro" id="IPR038765">
    <property type="entry name" value="Papain-like_cys_pep_sf"/>
</dbReference>
<accession>K0SSX4</accession>
<proteinExistence type="inferred from homology"/>
<feature type="compositionally biased region" description="Basic and acidic residues" evidence="6">
    <location>
        <begin position="11"/>
        <end position="23"/>
    </location>
</feature>
<evidence type="ECO:0000313" key="9">
    <source>
        <dbReference type="Proteomes" id="UP000266841"/>
    </source>
</evidence>
<dbReference type="InterPro" id="IPR022684">
    <property type="entry name" value="Calpain_cysteine_protease"/>
</dbReference>
<feature type="region of interest" description="Disordered" evidence="6">
    <location>
        <begin position="508"/>
        <end position="540"/>
    </location>
</feature>
<keyword evidence="2" id="KW-0645">Protease</keyword>
<dbReference type="Proteomes" id="UP000266841">
    <property type="component" value="Unassembled WGS sequence"/>
</dbReference>
<comment type="similarity">
    <text evidence="1">Belongs to the peptidase C2 family.</text>
</comment>
<feature type="region of interest" description="Disordered" evidence="6">
    <location>
        <begin position="1"/>
        <end position="50"/>
    </location>
</feature>
<dbReference type="PROSITE" id="PS50203">
    <property type="entry name" value="CALPAIN_CAT"/>
    <property type="match status" value="1"/>
</dbReference>
<evidence type="ECO:0000313" key="8">
    <source>
        <dbReference type="EMBL" id="EJK69468.1"/>
    </source>
</evidence>
<name>K0SSX4_THAOC</name>
<dbReference type="OrthoDB" id="424753at2759"/>
<feature type="compositionally biased region" description="Low complexity" evidence="6">
    <location>
        <begin position="33"/>
        <end position="42"/>
    </location>
</feature>
<dbReference type="SUPFAM" id="SSF54001">
    <property type="entry name" value="Cysteine proteinases"/>
    <property type="match status" value="1"/>
</dbReference>
<feature type="region of interest" description="Disordered" evidence="6">
    <location>
        <begin position="70"/>
        <end position="104"/>
    </location>
</feature>
<keyword evidence="4" id="KW-0788">Thiol protease</keyword>
<sequence length="550" mass="60735">MITDLLFDEPSVEKIELRAHPPSREPPLPPDDTPAVAAADGDWTPRDTSDSLAGLEYEVHLGLRLYKKKPARADQRGVQPGGQGVRRPRVLRPGGFAPPRRREEVRARDHIAAEHRRLRHVGRAQAGREDKAFHGQSEGPRRGRPRGGGLSPMDLEAGFVDARPPALRVGPFPGSIRRAFDLEDDDGQTTAESGQGRYGAYVIRIYPEGQRRYLLMDDYLLCLAGGCDSPSLHSLDEKDLWIRILEKAFVKLQSSYASLDGYYKFNSLWRHPARAMQLVTGVALAMEVHLPDDEGVDGVYAALAKTEGRFARVAHGRKRINGLYSGHGYSLLWVGEISGVKLACLRNPHGTRSYVGKYGRGERSFDSDCARKVRDELLVGTGGGKGYISDLLSLNESGDNGAFLIEFEVFMECFPIVTLIGPVGKVEPDLALLTTREETKSTHVASSRADVWVCTLLKATTVFMHGPACAPNNSCSRGYIADRPERSHQLGLQLTPPRMSDAVFEVRGRQRRRQERRLTPLQRTTDRGWTGPPGTPAGNVTRYTALGSLD</sequence>
<dbReference type="Pfam" id="PF00648">
    <property type="entry name" value="Peptidase_C2"/>
    <property type="match status" value="1"/>
</dbReference>
<comment type="caution">
    <text evidence="8">The sequence shown here is derived from an EMBL/GenBank/DDBJ whole genome shotgun (WGS) entry which is preliminary data.</text>
</comment>
<dbReference type="AlphaFoldDB" id="K0SSX4"/>
<comment type="caution">
    <text evidence="5">Lacks conserved residue(s) required for the propagation of feature annotation.</text>
</comment>
<evidence type="ECO:0000256" key="2">
    <source>
        <dbReference type="ARBA" id="ARBA00022670"/>
    </source>
</evidence>
<reference evidence="8 9" key="1">
    <citation type="journal article" date="2012" name="Genome Biol.">
        <title>Genome and low-iron response of an oceanic diatom adapted to chronic iron limitation.</title>
        <authorList>
            <person name="Lommer M."/>
            <person name="Specht M."/>
            <person name="Roy A.S."/>
            <person name="Kraemer L."/>
            <person name="Andreson R."/>
            <person name="Gutowska M.A."/>
            <person name="Wolf J."/>
            <person name="Bergner S.V."/>
            <person name="Schilhabel M.B."/>
            <person name="Klostermeier U.C."/>
            <person name="Beiko R.G."/>
            <person name="Rosenstiel P."/>
            <person name="Hippler M."/>
            <person name="Laroche J."/>
        </authorList>
    </citation>
    <scope>NUCLEOTIDE SEQUENCE [LARGE SCALE GENOMIC DNA]</scope>
    <source>
        <strain evidence="8 9">CCMP1005</strain>
    </source>
</reference>
<keyword evidence="9" id="KW-1185">Reference proteome</keyword>
<feature type="domain" description="Calpain catalytic" evidence="7">
    <location>
        <begin position="188"/>
        <end position="419"/>
    </location>
</feature>
<evidence type="ECO:0000259" key="7">
    <source>
        <dbReference type="PROSITE" id="PS50203"/>
    </source>
</evidence>
<dbReference type="InterPro" id="IPR001300">
    <property type="entry name" value="Peptidase_C2_calpain_cat"/>
</dbReference>
<dbReference type="GO" id="GO:0006508">
    <property type="term" value="P:proteolysis"/>
    <property type="evidence" value="ECO:0007669"/>
    <property type="project" value="UniProtKB-KW"/>
</dbReference>
<evidence type="ECO:0000256" key="1">
    <source>
        <dbReference type="ARBA" id="ARBA00007623"/>
    </source>
</evidence>
<dbReference type="PANTHER" id="PTHR10183:SF379">
    <property type="entry name" value="CALPAIN-5"/>
    <property type="match status" value="1"/>
</dbReference>
<dbReference type="Gene3D" id="3.90.70.10">
    <property type="entry name" value="Cysteine proteinases"/>
    <property type="match status" value="1"/>
</dbReference>